<keyword evidence="3" id="KW-1185">Reference proteome</keyword>
<evidence type="ECO:0000313" key="2">
    <source>
        <dbReference type="EMBL" id="SFO43797.1"/>
    </source>
</evidence>
<dbReference type="RefSeq" id="WP_093355180.1">
    <property type="nucleotide sequence ID" value="NZ_FOUY01000058.1"/>
</dbReference>
<evidence type="ECO:0000256" key="1">
    <source>
        <dbReference type="SAM" id="MobiDB-lite"/>
    </source>
</evidence>
<protein>
    <submittedName>
        <fullName evidence="2">Uncharacterized protein</fullName>
    </submittedName>
</protein>
<accession>A0A1I5H6F9</accession>
<name>A0A1I5H6F9_PSUAM</name>
<proteinExistence type="predicted"/>
<gene>
    <name evidence="2" type="ORF">SAMN05216207_105818</name>
</gene>
<feature type="compositionally biased region" description="Basic and acidic residues" evidence="1">
    <location>
        <begin position="68"/>
        <end position="86"/>
    </location>
</feature>
<dbReference type="STRING" id="260086.SAMN05216207_105818"/>
<reference evidence="2 3" key="1">
    <citation type="submission" date="2016-10" db="EMBL/GenBank/DDBJ databases">
        <authorList>
            <person name="de Groot N.N."/>
        </authorList>
    </citation>
    <scope>NUCLEOTIDE SEQUENCE [LARGE SCALE GENOMIC DNA]</scope>
    <source>
        <strain evidence="2 3">CGMCC 4.1877</strain>
    </source>
</reference>
<dbReference type="Proteomes" id="UP000199614">
    <property type="component" value="Unassembled WGS sequence"/>
</dbReference>
<dbReference type="EMBL" id="FOUY01000058">
    <property type="protein sequence ID" value="SFO43797.1"/>
    <property type="molecule type" value="Genomic_DNA"/>
</dbReference>
<feature type="region of interest" description="Disordered" evidence="1">
    <location>
        <begin position="1"/>
        <end position="86"/>
    </location>
</feature>
<feature type="compositionally biased region" description="Basic and acidic residues" evidence="1">
    <location>
        <begin position="1"/>
        <end position="10"/>
    </location>
</feature>
<organism evidence="2 3">
    <name type="scientific">Pseudonocardia ammonioxydans</name>
    <dbReference type="NCBI Taxonomy" id="260086"/>
    <lineage>
        <taxon>Bacteria</taxon>
        <taxon>Bacillati</taxon>
        <taxon>Actinomycetota</taxon>
        <taxon>Actinomycetes</taxon>
        <taxon>Pseudonocardiales</taxon>
        <taxon>Pseudonocardiaceae</taxon>
        <taxon>Pseudonocardia</taxon>
    </lineage>
</organism>
<dbReference type="OrthoDB" id="4244057at2"/>
<feature type="compositionally biased region" description="Low complexity" evidence="1">
    <location>
        <begin position="37"/>
        <end position="50"/>
    </location>
</feature>
<dbReference type="AlphaFoldDB" id="A0A1I5H6F9"/>
<sequence length="86" mass="8917">MLKHLLDRLLGRGPAEDVEPDPNLANTRATGGMPSQAGDAAASTGTGATGEYVGRIAGQDEGFAGHTGAEERADSDRTEPGARRRR</sequence>
<evidence type="ECO:0000313" key="3">
    <source>
        <dbReference type="Proteomes" id="UP000199614"/>
    </source>
</evidence>